<proteinExistence type="predicted"/>
<sequence>MGGVRSVVLRMRNGDGRPTMVMGSAVHAAAPRPRVTR</sequence>
<organism evidence="1">
    <name type="scientific">uncultured Thermomicrobiales bacterium</name>
    <dbReference type="NCBI Taxonomy" id="1645740"/>
    <lineage>
        <taxon>Bacteria</taxon>
        <taxon>Pseudomonadati</taxon>
        <taxon>Thermomicrobiota</taxon>
        <taxon>Thermomicrobia</taxon>
        <taxon>Thermomicrobiales</taxon>
        <taxon>environmental samples</taxon>
    </lineage>
</organism>
<dbReference type="EMBL" id="CADCWK010000330">
    <property type="protein sequence ID" value="CAA9572739.1"/>
    <property type="molecule type" value="Genomic_DNA"/>
</dbReference>
<protein>
    <submittedName>
        <fullName evidence="1">Uncharacterized protein</fullName>
    </submittedName>
</protein>
<name>A0A6J4V9P3_9BACT</name>
<accession>A0A6J4V9P3</accession>
<dbReference type="AlphaFoldDB" id="A0A6J4V9P3"/>
<evidence type="ECO:0000313" key="1">
    <source>
        <dbReference type="EMBL" id="CAA9572739.1"/>
    </source>
</evidence>
<gene>
    <name evidence="1" type="ORF">AVDCRST_MAG33-2706</name>
</gene>
<reference evidence="1" key="1">
    <citation type="submission" date="2020-02" db="EMBL/GenBank/DDBJ databases">
        <authorList>
            <person name="Meier V. D."/>
        </authorList>
    </citation>
    <scope>NUCLEOTIDE SEQUENCE</scope>
    <source>
        <strain evidence="1">AVDCRST_MAG33</strain>
    </source>
</reference>